<sequence length="146" mass="16800">MNRDSTHRTGSRSSCGSGSNPVEFSSTNDSTIVRNCLCGLEVVMRTSWTSHNPGCRFRGCPRDAGSYCTFFEWVDPPMCRRSKEIIPDLLAKLSTQDRQLDEYRQKTFVVDHLHRRLRRFRLLSTCSITLLLIMAMFLVHVTYSCK</sequence>
<keyword evidence="6" id="KW-1133">Transmembrane helix</keyword>
<accession>A0AAW2QIC2</accession>
<keyword evidence="2 4" id="KW-0863">Zinc-finger</keyword>
<keyword evidence="6" id="KW-0472">Membrane</keyword>
<dbReference type="PROSITE" id="PS51999">
    <property type="entry name" value="ZF_GRF"/>
    <property type="match status" value="1"/>
</dbReference>
<evidence type="ECO:0000256" key="4">
    <source>
        <dbReference type="PROSITE-ProRule" id="PRU01343"/>
    </source>
</evidence>
<feature type="region of interest" description="Disordered" evidence="5">
    <location>
        <begin position="1"/>
        <end position="26"/>
    </location>
</feature>
<evidence type="ECO:0000259" key="7">
    <source>
        <dbReference type="PROSITE" id="PS51999"/>
    </source>
</evidence>
<feature type="transmembrane region" description="Helical" evidence="6">
    <location>
        <begin position="122"/>
        <end position="143"/>
    </location>
</feature>
<dbReference type="GO" id="GO:0008270">
    <property type="term" value="F:zinc ion binding"/>
    <property type="evidence" value="ECO:0007669"/>
    <property type="project" value="UniProtKB-KW"/>
</dbReference>
<dbReference type="PANTHER" id="PTHR33248">
    <property type="entry name" value="ZINC ION-BINDING PROTEIN"/>
    <property type="match status" value="1"/>
</dbReference>
<keyword evidence="1" id="KW-0479">Metal-binding</keyword>
<keyword evidence="6" id="KW-0812">Transmembrane</keyword>
<reference evidence="8" key="2">
    <citation type="journal article" date="2024" name="Plant">
        <title>Genomic evolution and insights into agronomic trait innovations of Sesamum species.</title>
        <authorList>
            <person name="Miao H."/>
            <person name="Wang L."/>
            <person name="Qu L."/>
            <person name="Liu H."/>
            <person name="Sun Y."/>
            <person name="Le M."/>
            <person name="Wang Q."/>
            <person name="Wei S."/>
            <person name="Zheng Y."/>
            <person name="Lin W."/>
            <person name="Duan Y."/>
            <person name="Cao H."/>
            <person name="Xiong S."/>
            <person name="Wang X."/>
            <person name="Wei L."/>
            <person name="Li C."/>
            <person name="Ma Q."/>
            <person name="Ju M."/>
            <person name="Zhao R."/>
            <person name="Li G."/>
            <person name="Mu C."/>
            <person name="Tian Q."/>
            <person name="Mei H."/>
            <person name="Zhang T."/>
            <person name="Gao T."/>
            <person name="Zhang H."/>
        </authorList>
    </citation>
    <scope>NUCLEOTIDE SEQUENCE</scope>
    <source>
        <strain evidence="8">G02</strain>
    </source>
</reference>
<dbReference type="EMBL" id="JACGWJ010000015">
    <property type="protein sequence ID" value="KAL0367558.1"/>
    <property type="molecule type" value="Genomic_DNA"/>
</dbReference>
<keyword evidence="3" id="KW-0862">Zinc</keyword>
<evidence type="ECO:0000256" key="6">
    <source>
        <dbReference type="SAM" id="Phobius"/>
    </source>
</evidence>
<feature type="domain" description="GRF-type" evidence="7">
    <location>
        <begin position="36"/>
        <end position="77"/>
    </location>
</feature>
<evidence type="ECO:0000256" key="5">
    <source>
        <dbReference type="SAM" id="MobiDB-lite"/>
    </source>
</evidence>
<gene>
    <name evidence="8" type="ORF">Sradi_3645900</name>
</gene>
<organism evidence="8">
    <name type="scientific">Sesamum radiatum</name>
    <name type="common">Black benniseed</name>
    <dbReference type="NCBI Taxonomy" id="300843"/>
    <lineage>
        <taxon>Eukaryota</taxon>
        <taxon>Viridiplantae</taxon>
        <taxon>Streptophyta</taxon>
        <taxon>Embryophyta</taxon>
        <taxon>Tracheophyta</taxon>
        <taxon>Spermatophyta</taxon>
        <taxon>Magnoliopsida</taxon>
        <taxon>eudicotyledons</taxon>
        <taxon>Gunneridae</taxon>
        <taxon>Pentapetalae</taxon>
        <taxon>asterids</taxon>
        <taxon>lamiids</taxon>
        <taxon>Lamiales</taxon>
        <taxon>Pedaliaceae</taxon>
        <taxon>Sesamum</taxon>
    </lineage>
</organism>
<dbReference type="Pfam" id="PF06839">
    <property type="entry name" value="Zn_ribbon_GRF"/>
    <property type="match status" value="1"/>
</dbReference>
<evidence type="ECO:0000256" key="3">
    <source>
        <dbReference type="ARBA" id="ARBA00022833"/>
    </source>
</evidence>
<proteinExistence type="predicted"/>
<protein>
    <recommendedName>
        <fullName evidence="7">GRF-type domain-containing protein</fullName>
    </recommendedName>
</protein>
<evidence type="ECO:0000256" key="2">
    <source>
        <dbReference type="ARBA" id="ARBA00022771"/>
    </source>
</evidence>
<comment type="caution">
    <text evidence="8">The sequence shown here is derived from an EMBL/GenBank/DDBJ whole genome shotgun (WGS) entry which is preliminary data.</text>
</comment>
<reference evidence="8" key="1">
    <citation type="submission" date="2020-06" db="EMBL/GenBank/DDBJ databases">
        <authorList>
            <person name="Li T."/>
            <person name="Hu X."/>
            <person name="Zhang T."/>
            <person name="Song X."/>
            <person name="Zhang H."/>
            <person name="Dai N."/>
            <person name="Sheng W."/>
            <person name="Hou X."/>
            <person name="Wei L."/>
        </authorList>
    </citation>
    <scope>NUCLEOTIDE SEQUENCE</scope>
    <source>
        <strain evidence="8">G02</strain>
        <tissue evidence="8">Leaf</tissue>
    </source>
</reference>
<evidence type="ECO:0000256" key="1">
    <source>
        <dbReference type="ARBA" id="ARBA00022723"/>
    </source>
</evidence>
<dbReference type="InterPro" id="IPR010666">
    <property type="entry name" value="Znf_GRF"/>
</dbReference>
<evidence type="ECO:0000313" key="8">
    <source>
        <dbReference type="EMBL" id="KAL0367558.1"/>
    </source>
</evidence>
<dbReference type="AlphaFoldDB" id="A0AAW2QIC2"/>
<name>A0AAW2QIC2_SESRA</name>